<dbReference type="PANTHER" id="PTHR43255">
    <property type="entry name" value="IRON-SULFUR-BINDING OXIDOREDUCTASE FADF-RELATED-RELATED"/>
    <property type="match status" value="1"/>
</dbReference>
<dbReference type="Gene3D" id="1.10.1060.10">
    <property type="entry name" value="Alpha-helical ferredoxin"/>
    <property type="match status" value="1"/>
</dbReference>
<dbReference type="Pfam" id="PF13534">
    <property type="entry name" value="Fer4_17"/>
    <property type="match status" value="1"/>
</dbReference>
<evidence type="ECO:0000256" key="4">
    <source>
        <dbReference type="ARBA" id="ARBA00023004"/>
    </source>
</evidence>
<sequence>MAACMQCGVCTGSCPNAFAMDLTPRQLWRLVLAGRTEDVFRSHTFFLCSQCFRCTLRCPRGLQPTEAMSELKHLAYRSGWFERSESVVFYRYFLESVRRHGRVHELELMSRYFTAMRNPVLPFRFASLGIRLIGRGKLAIMPSAEGCRDLGALFRKVDEMEKRL</sequence>
<comment type="caution">
    <text evidence="7">The sequence shown here is derived from an EMBL/GenBank/DDBJ whole genome shotgun (WGS) entry which is preliminary data.</text>
</comment>
<dbReference type="GO" id="GO:0016491">
    <property type="term" value="F:oxidoreductase activity"/>
    <property type="evidence" value="ECO:0007669"/>
    <property type="project" value="UniProtKB-KW"/>
</dbReference>
<keyword evidence="4" id="KW-0408">Iron</keyword>
<proteinExistence type="predicted"/>
<feature type="domain" description="4Fe-4S ferredoxin-type" evidence="6">
    <location>
        <begin position="1"/>
        <end position="25"/>
    </location>
</feature>
<dbReference type="PROSITE" id="PS51379">
    <property type="entry name" value="4FE4S_FER_2"/>
    <property type="match status" value="1"/>
</dbReference>
<dbReference type="InterPro" id="IPR051460">
    <property type="entry name" value="HdrC_iron-sulfur_subunit"/>
</dbReference>
<keyword evidence="5" id="KW-0411">Iron-sulfur</keyword>
<dbReference type="InterPro" id="IPR017900">
    <property type="entry name" value="4Fe4S_Fe_S_CS"/>
</dbReference>
<reference evidence="7" key="1">
    <citation type="journal article" date="2020" name="mSystems">
        <title>Genome- and Community-Level Interaction Insights into Carbon Utilization and Element Cycling Functions of Hydrothermarchaeota in Hydrothermal Sediment.</title>
        <authorList>
            <person name="Zhou Z."/>
            <person name="Liu Y."/>
            <person name="Xu W."/>
            <person name="Pan J."/>
            <person name="Luo Z.H."/>
            <person name="Li M."/>
        </authorList>
    </citation>
    <scope>NUCLEOTIDE SEQUENCE [LARGE SCALE GENOMIC DNA]</scope>
    <source>
        <strain evidence="7">SpSt-477</strain>
    </source>
</reference>
<accession>A0A7C4RRK9</accession>
<name>A0A7C4RRK9_9BACT</name>
<dbReference type="InterPro" id="IPR009051">
    <property type="entry name" value="Helical_ferredxn"/>
</dbReference>
<protein>
    <submittedName>
        <fullName evidence="7">Heterodisulfide reductase</fullName>
    </submittedName>
</protein>
<dbReference type="AlphaFoldDB" id="A0A7C4RRK9"/>
<gene>
    <name evidence="7" type="ORF">ENS29_08450</name>
</gene>
<evidence type="ECO:0000259" key="6">
    <source>
        <dbReference type="PROSITE" id="PS51379"/>
    </source>
</evidence>
<keyword evidence="3" id="KW-0560">Oxidoreductase</keyword>
<evidence type="ECO:0000256" key="3">
    <source>
        <dbReference type="ARBA" id="ARBA00023002"/>
    </source>
</evidence>
<evidence type="ECO:0000313" key="7">
    <source>
        <dbReference type="EMBL" id="HGU32872.1"/>
    </source>
</evidence>
<dbReference type="SUPFAM" id="SSF46548">
    <property type="entry name" value="alpha-helical ferredoxin"/>
    <property type="match status" value="1"/>
</dbReference>
<dbReference type="PROSITE" id="PS00198">
    <property type="entry name" value="4FE4S_FER_1"/>
    <property type="match status" value="1"/>
</dbReference>
<dbReference type="EMBL" id="DSUH01000198">
    <property type="protein sequence ID" value="HGU32872.1"/>
    <property type="molecule type" value="Genomic_DNA"/>
</dbReference>
<evidence type="ECO:0000256" key="5">
    <source>
        <dbReference type="ARBA" id="ARBA00023014"/>
    </source>
</evidence>
<dbReference type="GO" id="GO:0051539">
    <property type="term" value="F:4 iron, 4 sulfur cluster binding"/>
    <property type="evidence" value="ECO:0007669"/>
    <property type="project" value="UniProtKB-KW"/>
</dbReference>
<keyword evidence="1" id="KW-0004">4Fe-4S</keyword>
<dbReference type="GO" id="GO:0005886">
    <property type="term" value="C:plasma membrane"/>
    <property type="evidence" value="ECO:0007669"/>
    <property type="project" value="TreeGrafter"/>
</dbReference>
<organism evidence="7">
    <name type="scientific">Desulfatirhabdium butyrativorans</name>
    <dbReference type="NCBI Taxonomy" id="340467"/>
    <lineage>
        <taxon>Bacteria</taxon>
        <taxon>Pseudomonadati</taxon>
        <taxon>Thermodesulfobacteriota</taxon>
        <taxon>Desulfobacteria</taxon>
        <taxon>Desulfobacterales</taxon>
        <taxon>Desulfatirhabdiaceae</taxon>
        <taxon>Desulfatirhabdium</taxon>
    </lineage>
</organism>
<dbReference type="InterPro" id="IPR017896">
    <property type="entry name" value="4Fe4S_Fe-S-bd"/>
</dbReference>
<evidence type="ECO:0000256" key="1">
    <source>
        <dbReference type="ARBA" id="ARBA00022485"/>
    </source>
</evidence>
<keyword evidence="2" id="KW-0479">Metal-binding</keyword>
<dbReference type="GO" id="GO:0046872">
    <property type="term" value="F:metal ion binding"/>
    <property type="evidence" value="ECO:0007669"/>
    <property type="project" value="UniProtKB-KW"/>
</dbReference>
<dbReference type="PANTHER" id="PTHR43255:SF1">
    <property type="entry name" value="IRON-SULFUR-BINDING OXIDOREDUCTASE FADF-RELATED"/>
    <property type="match status" value="1"/>
</dbReference>
<evidence type="ECO:0000256" key="2">
    <source>
        <dbReference type="ARBA" id="ARBA00022723"/>
    </source>
</evidence>